<dbReference type="eggNOG" id="COG0348">
    <property type="taxonomic scope" value="Bacteria"/>
</dbReference>
<keyword evidence="2" id="KW-0004">4Fe-4S</keyword>
<dbReference type="KEGG" id="slt:Slit_2686"/>
<keyword evidence="7" id="KW-0812">Transmembrane</keyword>
<dbReference type="Pfam" id="PF13746">
    <property type="entry name" value="Fer4_18"/>
    <property type="match status" value="1"/>
</dbReference>
<dbReference type="Pfam" id="PF12801">
    <property type="entry name" value="Fer4_5"/>
    <property type="match status" value="1"/>
</dbReference>
<dbReference type="GO" id="GO:0046872">
    <property type="term" value="F:metal ion binding"/>
    <property type="evidence" value="ECO:0007669"/>
    <property type="project" value="UniProtKB-KW"/>
</dbReference>
<evidence type="ECO:0000313" key="10">
    <source>
        <dbReference type="EMBL" id="ADE12911.1"/>
    </source>
</evidence>
<name>D5CNZ0_SIDLE</name>
<feature type="transmembrane region" description="Helical" evidence="7">
    <location>
        <begin position="127"/>
        <end position="150"/>
    </location>
</feature>
<evidence type="ECO:0000256" key="4">
    <source>
        <dbReference type="ARBA" id="ARBA00022982"/>
    </source>
</evidence>
<reference evidence="10 11" key="1">
    <citation type="submission" date="2010-03" db="EMBL/GenBank/DDBJ databases">
        <title>Complete sequence of Sideroxydans lithotrophicus ES-1.</title>
        <authorList>
            <consortium name="US DOE Joint Genome Institute"/>
            <person name="Lucas S."/>
            <person name="Copeland A."/>
            <person name="Lapidus A."/>
            <person name="Cheng J.-F."/>
            <person name="Bruce D."/>
            <person name="Goodwin L."/>
            <person name="Pitluck S."/>
            <person name="Munk A.C."/>
            <person name="Detter J.C."/>
            <person name="Han C."/>
            <person name="Tapia R."/>
            <person name="Larimer F."/>
            <person name="Land M."/>
            <person name="Hauser L."/>
            <person name="Kyrpides N."/>
            <person name="Ivanova N."/>
            <person name="Emerson D."/>
            <person name="Woyke T."/>
        </authorList>
    </citation>
    <scope>NUCLEOTIDE SEQUENCE [LARGE SCALE GENOMIC DNA]</scope>
    <source>
        <strain evidence="10 11">ES-1</strain>
    </source>
</reference>
<evidence type="ECO:0000256" key="6">
    <source>
        <dbReference type="ARBA" id="ARBA00023014"/>
    </source>
</evidence>
<feature type="domain" description="4Fe-4S ferredoxin-type" evidence="9">
    <location>
        <begin position="217"/>
        <end position="274"/>
    </location>
</feature>
<gene>
    <name evidence="10" type="ordered locus">Slit_2686</name>
</gene>
<dbReference type="InterPro" id="IPR017896">
    <property type="entry name" value="4Fe4S_Fe-S-bd"/>
</dbReference>
<feature type="transmembrane region" description="Helical" evidence="7">
    <location>
        <begin position="297"/>
        <end position="314"/>
    </location>
</feature>
<keyword evidence="5" id="KW-0408">Iron</keyword>
<dbReference type="PANTHER" id="PTHR30176:SF3">
    <property type="entry name" value="FERREDOXIN-TYPE PROTEIN NAPH"/>
    <property type="match status" value="1"/>
</dbReference>
<evidence type="ECO:0000256" key="2">
    <source>
        <dbReference type="ARBA" id="ARBA00022485"/>
    </source>
</evidence>
<feature type="transmembrane region" description="Helical" evidence="7">
    <location>
        <begin position="57"/>
        <end position="85"/>
    </location>
</feature>
<dbReference type="AlphaFoldDB" id="D5CNZ0"/>
<keyword evidence="4" id="KW-0249">Electron transport</keyword>
<dbReference type="EMBL" id="CP001965">
    <property type="protein sequence ID" value="ADE12911.1"/>
    <property type="molecule type" value="Genomic_DNA"/>
</dbReference>
<dbReference type="PANTHER" id="PTHR30176">
    <property type="entry name" value="FERREDOXIN-TYPE PROTEIN NAPH"/>
    <property type="match status" value="1"/>
</dbReference>
<feature type="domain" description="4Fe-4S ferredoxin-type" evidence="8">
    <location>
        <begin position="61"/>
        <end position="104"/>
    </location>
</feature>
<organism evidence="10 11">
    <name type="scientific">Sideroxydans lithotrophicus (strain ES-1)</name>
    <dbReference type="NCBI Taxonomy" id="580332"/>
    <lineage>
        <taxon>Bacteria</taxon>
        <taxon>Pseudomonadati</taxon>
        <taxon>Pseudomonadota</taxon>
        <taxon>Betaproteobacteria</taxon>
        <taxon>Nitrosomonadales</taxon>
        <taxon>Gallionellaceae</taxon>
        <taxon>Sideroxydans</taxon>
    </lineage>
</organism>
<dbReference type="OrthoDB" id="9784262at2"/>
<evidence type="ECO:0000259" key="8">
    <source>
        <dbReference type="Pfam" id="PF12801"/>
    </source>
</evidence>
<dbReference type="InterPro" id="IPR051684">
    <property type="entry name" value="Electron_Trans/Redox"/>
</dbReference>
<keyword evidence="7" id="KW-1133">Transmembrane helix</keyword>
<accession>D5CNZ0</accession>
<feature type="transmembrane region" description="Helical" evidence="7">
    <location>
        <begin position="21"/>
        <end position="45"/>
    </location>
</feature>
<dbReference type="GO" id="GO:0005886">
    <property type="term" value="C:plasma membrane"/>
    <property type="evidence" value="ECO:0007669"/>
    <property type="project" value="TreeGrafter"/>
</dbReference>
<evidence type="ECO:0000256" key="1">
    <source>
        <dbReference type="ARBA" id="ARBA00022448"/>
    </source>
</evidence>
<protein>
    <submittedName>
        <fullName evidence="10">Polyferredoxin-like protein</fullName>
    </submittedName>
</protein>
<dbReference type="HOGENOM" id="CLU_674209_0_0_4"/>
<sequence>MDAPQFQPRYHWIRRSTQLGMLLLVVLVPTLGLFRIDFASASFYIRNLQVEWTNYPFLFGLTIVFVTAPIITYMTVGSVFCGWACPQNLFSEFANGLTHKLLGKRADVRVDGPGLIVAASKNKAVNWLTLGLAFLLASAVLAFFFLMFFYTRSDMWDFVTGASSRQPSMIVMYWMTTFFIFIDIATVRYLYCDYPCLYRVGLRLFRSRDALHVSYDASRAAECEKCNYCATTCITDIEPTNIRITDTCVDCGECIDACDRLHAKSGTIGLLRFKVGESESRMTWSKMLGRVFARSRWLVGAFFLLGCALMVWGGEVASQKISDKEKLQQEDRKIQRIADVCNRQCAELQATCSSKNMAGCYRASACVCTCKLQQDPTSPSGDALRQCVQNSSAHAQALSGDLH</sequence>
<keyword evidence="6" id="KW-0411">Iron-sulfur</keyword>
<keyword evidence="1" id="KW-0813">Transport</keyword>
<dbReference type="SUPFAM" id="SSF54862">
    <property type="entry name" value="4Fe-4S ferredoxins"/>
    <property type="match status" value="1"/>
</dbReference>
<feature type="transmembrane region" description="Helical" evidence="7">
    <location>
        <begin position="170"/>
        <end position="191"/>
    </location>
</feature>
<keyword evidence="11" id="KW-1185">Reference proteome</keyword>
<evidence type="ECO:0000256" key="7">
    <source>
        <dbReference type="SAM" id="Phobius"/>
    </source>
</evidence>
<evidence type="ECO:0000313" key="11">
    <source>
        <dbReference type="Proteomes" id="UP000001625"/>
    </source>
</evidence>
<dbReference type="GO" id="GO:0051539">
    <property type="term" value="F:4 iron, 4 sulfur cluster binding"/>
    <property type="evidence" value="ECO:0007669"/>
    <property type="project" value="UniProtKB-KW"/>
</dbReference>
<dbReference type="RefSeq" id="WP_013030809.1">
    <property type="nucleotide sequence ID" value="NC_013959.1"/>
</dbReference>
<dbReference type="STRING" id="580332.Slit_2686"/>
<keyword evidence="7" id="KW-0472">Membrane</keyword>
<keyword evidence="3" id="KW-0479">Metal-binding</keyword>
<evidence type="ECO:0000259" key="9">
    <source>
        <dbReference type="Pfam" id="PF13746"/>
    </source>
</evidence>
<dbReference type="Proteomes" id="UP000001625">
    <property type="component" value="Chromosome"/>
</dbReference>
<evidence type="ECO:0000256" key="3">
    <source>
        <dbReference type="ARBA" id="ARBA00022723"/>
    </source>
</evidence>
<proteinExistence type="predicted"/>
<evidence type="ECO:0000256" key="5">
    <source>
        <dbReference type="ARBA" id="ARBA00023004"/>
    </source>
</evidence>